<evidence type="ECO:0000256" key="1">
    <source>
        <dbReference type="ARBA" id="ARBA00023125"/>
    </source>
</evidence>
<organism evidence="3 4">
    <name type="scientific">Chitinophaga niastensis</name>
    <dbReference type="NCBI Taxonomy" id="536980"/>
    <lineage>
        <taxon>Bacteria</taxon>
        <taxon>Pseudomonadati</taxon>
        <taxon>Bacteroidota</taxon>
        <taxon>Chitinophagia</taxon>
        <taxon>Chitinophagales</taxon>
        <taxon>Chitinophagaceae</taxon>
        <taxon>Chitinophaga</taxon>
    </lineage>
</organism>
<dbReference type="CDD" id="cd00093">
    <property type="entry name" value="HTH_XRE"/>
    <property type="match status" value="1"/>
</dbReference>
<dbReference type="GO" id="GO:0003677">
    <property type="term" value="F:DNA binding"/>
    <property type="evidence" value="ECO:0007669"/>
    <property type="project" value="UniProtKB-KW"/>
</dbReference>
<gene>
    <name evidence="3" type="ORF">CLV51_102410</name>
</gene>
<protein>
    <submittedName>
        <fullName evidence="3">Helix-turn-helix protein</fullName>
    </submittedName>
</protein>
<feature type="domain" description="HTH cro/C1-type" evidence="2">
    <location>
        <begin position="6"/>
        <end position="60"/>
    </location>
</feature>
<reference evidence="3 4" key="1">
    <citation type="submission" date="2018-03" db="EMBL/GenBank/DDBJ databases">
        <title>Genomic Encyclopedia of Archaeal and Bacterial Type Strains, Phase II (KMG-II): from individual species to whole genera.</title>
        <authorList>
            <person name="Goeker M."/>
        </authorList>
    </citation>
    <scope>NUCLEOTIDE SEQUENCE [LARGE SCALE GENOMIC DNA]</scope>
    <source>
        <strain evidence="3 4">DSM 24859</strain>
    </source>
</reference>
<dbReference type="GO" id="GO:0003700">
    <property type="term" value="F:DNA-binding transcription factor activity"/>
    <property type="evidence" value="ECO:0007669"/>
    <property type="project" value="TreeGrafter"/>
</dbReference>
<dbReference type="InterPro" id="IPR050807">
    <property type="entry name" value="TransReg_Diox_bact_type"/>
</dbReference>
<dbReference type="EMBL" id="PYAW01000002">
    <property type="protein sequence ID" value="PSL47553.1"/>
    <property type="molecule type" value="Genomic_DNA"/>
</dbReference>
<dbReference type="SUPFAM" id="SSF47413">
    <property type="entry name" value="lambda repressor-like DNA-binding domains"/>
    <property type="match status" value="1"/>
</dbReference>
<evidence type="ECO:0000259" key="2">
    <source>
        <dbReference type="PROSITE" id="PS50943"/>
    </source>
</evidence>
<keyword evidence="1" id="KW-0238">DNA-binding</keyword>
<dbReference type="PANTHER" id="PTHR46797">
    <property type="entry name" value="HTH-TYPE TRANSCRIPTIONAL REGULATOR"/>
    <property type="match status" value="1"/>
</dbReference>
<dbReference type="PROSITE" id="PS50943">
    <property type="entry name" value="HTH_CROC1"/>
    <property type="match status" value="1"/>
</dbReference>
<comment type="caution">
    <text evidence="3">The sequence shown here is derived from an EMBL/GenBank/DDBJ whole genome shotgun (WGS) entry which is preliminary data.</text>
</comment>
<dbReference type="Gene3D" id="1.10.260.40">
    <property type="entry name" value="lambda repressor-like DNA-binding domains"/>
    <property type="match status" value="1"/>
</dbReference>
<sequence>MIADIIRKLRMERNLTQEYIAHELDISQNAYCKIENGQVNITVDRLEKIAAILETPLAVLFQDVDPPVTETVVWQEMKNVIILLQDELHAKQKIVDGLMDVIHELHTRNLHS</sequence>
<evidence type="ECO:0000313" key="4">
    <source>
        <dbReference type="Proteomes" id="UP000240971"/>
    </source>
</evidence>
<evidence type="ECO:0000313" key="3">
    <source>
        <dbReference type="EMBL" id="PSL47553.1"/>
    </source>
</evidence>
<dbReference type="Pfam" id="PF01381">
    <property type="entry name" value="HTH_3"/>
    <property type="match status" value="1"/>
</dbReference>
<proteinExistence type="predicted"/>
<dbReference type="SMART" id="SM00530">
    <property type="entry name" value="HTH_XRE"/>
    <property type="match status" value="1"/>
</dbReference>
<accession>A0A2P8HMW4</accession>
<dbReference type="AlphaFoldDB" id="A0A2P8HMW4"/>
<dbReference type="InterPro" id="IPR010982">
    <property type="entry name" value="Lambda_DNA-bd_dom_sf"/>
</dbReference>
<name>A0A2P8HMW4_CHINA</name>
<dbReference type="RefSeq" id="WP_106527996.1">
    <property type="nucleotide sequence ID" value="NZ_PYAW01000002.1"/>
</dbReference>
<dbReference type="Proteomes" id="UP000240971">
    <property type="component" value="Unassembled WGS sequence"/>
</dbReference>
<dbReference type="PANTHER" id="PTHR46797:SF1">
    <property type="entry name" value="METHYLPHOSPHONATE SYNTHASE"/>
    <property type="match status" value="1"/>
</dbReference>
<dbReference type="OrthoDB" id="798409at2"/>
<dbReference type="GO" id="GO:0005829">
    <property type="term" value="C:cytosol"/>
    <property type="evidence" value="ECO:0007669"/>
    <property type="project" value="TreeGrafter"/>
</dbReference>
<keyword evidence="4" id="KW-1185">Reference proteome</keyword>
<dbReference type="InterPro" id="IPR001387">
    <property type="entry name" value="Cro/C1-type_HTH"/>
</dbReference>